<dbReference type="EMBL" id="JAANQT010000103">
    <property type="protein sequence ID" value="KAG1314539.1"/>
    <property type="molecule type" value="Genomic_DNA"/>
</dbReference>
<dbReference type="Proteomes" id="UP000716291">
    <property type="component" value="Unassembled WGS sequence"/>
</dbReference>
<protein>
    <submittedName>
        <fullName evidence="1">Uncharacterized protein</fullName>
    </submittedName>
</protein>
<organism evidence="1 2">
    <name type="scientific">Rhizopus oryzae</name>
    <name type="common">Mucormycosis agent</name>
    <name type="synonym">Rhizopus arrhizus var. delemar</name>
    <dbReference type="NCBI Taxonomy" id="64495"/>
    <lineage>
        <taxon>Eukaryota</taxon>
        <taxon>Fungi</taxon>
        <taxon>Fungi incertae sedis</taxon>
        <taxon>Mucoromycota</taxon>
        <taxon>Mucoromycotina</taxon>
        <taxon>Mucoromycetes</taxon>
        <taxon>Mucorales</taxon>
        <taxon>Mucorineae</taxon>
        <taxon>Rhizopodaceae</taxon>
        <taxon>Rhizopus</taxon>
    </lineage>
</organism>
<evidence type="ECO:0000313" key="2">
    <source>
        <dbReference type="Proteomes" id="UP000716291"/>
    </source>
</evidence>
<name>A0A9P6XIC5_RHIOR</name>
<sequence length="204" mass="23797">MSKLTTSLPIRNVQFASFKKISLQLKQPLLADCQFSTEIHVLKQLSQLELLLKKAGRLSSPMIEQQIFLIQADIQRYPSHIRKHQRHFAKAAEYILNEPITSIDQNATLNQLYVVAARLYHDLNLTQHDYVAYQLALLYQCVNRQEARFIQYKAMIEERFDEIKEATKQKEVCLNSNQIEWIKALTMDIMKQIMDKEVLLSSTA</sequence>
<dbReference type="AlphaFoldDB" id="A0A9P6XIC5"/>
<proteinExistence type="predicted"/>
<gene>
    <name evidence="1" type="ORF">G6F64_001375</name>
</gene>
<evidence type="ECO:0000313" key="1">
    <source>
        <dbReference type="EMBL" id="KAG1314539.1"/>
    </source>
</evidence>
<accession>A0A9P6XIC5</accession>
<keyword evidence="2" id="KW-1185">Reference proteome</keyword>
<reference evidence="1" key="1">
    <citation type="journal article" date="2020" name="Microb. Genom.">
        <title>Genetic diversity of clinical and environmental Mucorales isolates obtained from an investigation of mucormycosis cases among solid organ transplant recipients.</title>
        <authorList>
            <person name="Nguyen M.H."/>
            <person name="Kaul D."/>
            <person name="Muto C."/>
            <person name="Cheng S.J."/>
            <person name="Richter R.A."/>
            <person name="Bruno V.M."/>
            <person name="Liu G."/>
            <person name="Beyhan S."/>
            <person name="Sundermann A.J."/>
            <person name="Mounaud S."/>
            <person name="Pasculle A.W."/>
            <person name="Nierman W.C."/>
            <person name="Driscoll E."/>
            <person name="Cumbie R."/>
            <person name="Clancy C.J."/>
            <person name="Dupont C.L."/>
        </authorList>
    </citation>
    <scope>NUCLEOTIDE SEQUENCE</scope>
    <source>
        <strain evidence="1">GL11</strain>
    </source>
</reference>
<comment type="caution">
    <text evidence="1">The sequence shown here is derived from an EMBL/GenBank/DDBJ whole genome shotgun (WGS) entry which is preliminary data.</text>
</comment>
<dbReference type="OrthoDB" id="533331at2759"/>